<comment type="subcellular location">
    <subcellularLocation>
        <location evidence="2">Cell membrane</location>
    </subcellularLocation>
    <subcellularLocation>
        <location evidence="1">Membrane</location>
        <topology evidence="1">Multi-pass membrane protein</topology>
    </subcellularLocation>
</comment>
<keyword evidence="4" id="KW-1003">Cell membrane</keyword>
<keyword evidence="14" id="KW-1185">Reference proteome</keyword>
<evidence type="ECO:0000313" key="14">
    <source>
        <dbReference type="Proteomes" id="UP000594260"/>
    </source>
</evidence>
<feature type="domain" description="Ig-like" evidence="12">
    <location>
        <begin position="181"/>
        <end position="277"/>
    </location>
</feature>
<dbReference type="EnsemblMetazoa" id="XM_022794875">
    <property type="protein sequence ID" value="XP_022650610"/>
    <property type="gene ID" value="LOC111245896"/>
</dbReference>
<dbReference type="InterPro" id="IPR006202">
    <property type="entry name" value="Neur_chan_lig-bd"/>
</dbReference>
<feature type="signal peptide" evidence="11">
    <location>
        <begin position="1"/>
        <end position="23"/>
    </location>
</feature>
<dbReference type="RefSeq" id="XP_022650610.1">
    <property type="nucleotide sequence ID" value="XM_022794875.1"/>
</dbReference>
<evidence type="ECO:0000256" key="11">
    <source>
        <dbReference type="RuleBase" id="RU000687"/>
    </source>
</evidence>
<evidence type="ECO:0000256" key="10">
    <source>
        <dbReference type="ARBA" id="ARBA00023303"/>
    </source>
</evidence>
<organism evidence="13 14">
    <name type="scientific">Varroa destructor</name>
    <name type="common">Honeybee mite</name>
    <dbReference type="NCBI Taxonomy" id="109461"/>
    <lineage>
        <taxon>Eukaryota</taxon>
        <taxon>Metazoa</taxon>
        <taxon>Ecdysozoa</taxon>
        <taxon>Arthropoda</taxon>
        <taxon>Chelicerata</taxon>
        <taxon>Arachnida</taxon>
        <taxon>Acari</taxon>
        <taxon>Parasitiformes</taxon>
        <taxon>Mesostigmata</taxon>
        <taxon>Gamasina</taxon>
        <taxon>Dermanyssoidea</taxon>
        <taxon>Varroidae</taxon>
        <taxon>Varroa</taxon>
    </lineage>
</organism>
<feature type="transmembrane region" description="Helical" evidence="11">
    <location>
        <begin position="350"/>
        <end position="371"/>
    </location>
</feature>
<keyword evidence="6 11" id="KW-0732">Signal</keyword>
<keyword evidence="10 11" id="KW-0407">Ion channel</keyword>
<dbReference type="InterPro" id="IPR007110">
    <property type="entry name" value="Ig-like_dom"/>
</dbReference>
<evidence type="ECO:0000256" key="4">
    <source>
        <dbReference type="ARBA" id="ARBA00022475"/>
    </source>
</evidence>
<evidence type="ECO:0000313" key="13">
    <source>
        <dbReference type="EnsemblMetazoa" id="XP_022650610"/>
    </source>
</evidence>
<dbReference type="Gene3D" id="2.70.170.10">
    <property type="entry name" value="Neurotransmitter-gated ion-channel ligand-binding domain"/>
    <property type="match status" value="1"/>
</dbReference>
<dbReference type="AlphaFoldDB" id="A0A7M7JQ21"/>
<dbReference type="GO" id="GO:0004888">
    <property type="term" value="F:transmembrane signaling receptor activity"/>
    <property type="evidence" value="ECO:0007669"/>
    <property type="project" value="InterPro"/>
</dbReference>
<dbReference type="Pfam" id="PF02931">
    <property type="entry name" value="Neur_chan_LBD"/>
    <property type="match status" value="1"/>
</dbReference>
<evidence type="ECO:0000256" key="9">
    <source>
        <dbReference type="ARBA" id="ARBA00023136"/>
    </source>
</evidence>
<evidence type="ECO:0000256" key="8">
    <source>
        <dbReference type="ARBA" id="ARBA00023065"/>
    </source>
</evidence>
<dbReference type="InterPro" id="IPR006201">
    <property type="entry name" value="Neur_channel"/>
</dbReference>
<reference evidence="13" key="1">
    <citation type="submission" date="2021-01" db="UniProtKB">
        <authorList>
            <consortium name="EnsemblMetazoa"/>
        </authorList>
    </citation>
    <scope>IDENTIFICATION</scope>
</reference>
<dbReference type="Proteomes" id="UP000594260">
    <property type="component" value="Unplaced"/>
</dbReference>
<dbReference type="PANTHER" id="PTHR18945">
    <property type="entry name" value="NEUROTRANSMITTER GATED ION CHANNEL"/>
    <property type="match status" value="1"/>
</dbReference>
<dbReference type="InterPro" id="IPR036719">
    <property type="entry name" value="Neuro-gated_channel_TM_sf"/>
</dbReference>
<feature type="chain" id="PRO_5029935760" description="Ig-like domain-containing protein" evidence="11">
    <location>
        <begin position="24"/>
        <end position="429"/>
    </location>
</feature>
<evidence type="ECO:0000256" key="6">
    <source>
        <dbReference type="ARBA" id="ARBA00022729"/>
    </source>
</evidence>
<keyword evidence="5 11" id="KW-0812">Transmembrane</keyword>
<dbReference type="PRINTS" id="PR00253">
    <property type="entry name" value="GABAARECEPTR"/>
</dbReference>
<name>A0A7M7JQ21_VARDE</name>
<dbReference type="SUPFAM" id="SSF63712">
    <property type="entry name" value="Nicotinic receptor ligand binding domain-like"/>
    <property type="match status" value="1"/>
</dbReference>
<evidence type="ECO:0000256" key="3">
    <source>
        <dbReference type="ARBA" id="ARBA00022448"/>
    </source>
</evidence>
<evidence type="ECO:0000259" key="12">
    <source>
        <dbReference type="PROSITE" id="PS50835"/>
    </source>
</evidence>
<keyword evidence="9 11" id="KW-0472">Membrane</keyword>
<sequence length="429" mass="48963">MRTTSAIAVARLLTLLLSSGALAQKRSVSEDSPASISEDKVVKVDDQEETSLISLTSPYRETKPTRNEKAHAIVTQLINPVRYDPRMQAQSGADCEHSTCDESPVHVKVNTFVRQMRFDQAQMLLDTQLIFRMEWNDPRLTYLDNSSHLPYVLLDKPSDIWVPDLFLSSEIRTDRHDFIIPNVLIRIYPNGDVLYSTRISSKLNCIVDLAHFPFDSPVCELTAASYAHTTDDLVFWWKEKEPIQIDRAIKQISNDIHLDKVTTRSCTSSTTTGEYTCIKAQFFFKRNLGIYVVKIYAPCLFLLLIAYSGFFVKHTVSSVRSLLHLLPTLLLAHYSFSFDREFANTMVHQWIIGCLVIALGSLIEFLILIYMHEVQRCEKLNSRGVGLMGSSFKEDARQTMRHYPVSNLDILARVVFFIAIGIFNLAYFL</sequence>
<evidence type="ECO:0000256" key="1">
    <source>
        <dbReference type="ARBA" id="ARBA00004141"/>
    </source>
</evidence>
<dbReference type="PROSITE" id="PS00236">
    <property type="entry name" value="NEUROTR_ION_CHANNEL"/>
    <property type="match status" value="1"/>
</dbReference>
<dbReference type="GO" id="GO:0005886">
    <property type="term" value="C:plasma membrane"/>
    <property type="evidence" value="ECO:0007669"/>
    <property type="project" value="UniProtKB-SubCell"/>
</dbReference>
<dbReference type="SUPFAM" id="SSF90112">
    <property type="entry name" value="Neurotransmitter-gated ion-channel transmembrane pore"/>
    <property type="match status" value="1"/>
</dbReference>
<accession>A0A7M7JQ21</accession>
<feature type="transmembrane region" description="Helical" evidence="11">
    <location>
        <begin position="288"/>
        <end position="310"/>
    </location>
</feature>
<evidence type="ECO:0000256" key="5">
    <source>
        <dbReference type="ARBA" id="ARBA00022692"/>
    </source>
</evidence>
<dbReference type="InterPro" id="IPR036734">
    <property type="entry name" value="Neur_chan_lig-bd_sf"/>
</dbReference>
<dbReference type="InterPro" id="IPR018000">
    <property type="entry name" value="Neurotransmitter_ion_chnl_CS"/>
</dbReference>
<comment type="similarity">
    <text evidence="11">Belongs to the ligand-gated ion channel (TC 1.A.9) family.</text>
</comment>
<evidence type="ECO:0000256" key="2">
    <source>
        <dbReference type="ARBA" id="ARBA00004236"/>
    </source>
</evidence>
<dbReference type="InterPro" id="IPR006028">
    <property type="entry name" value="GABAA/Glycine_rcpt"/>
</dbReference>
<feature type="transmembrane region" description="Helical" evidence="11">
    <location>
        <begin position="322"/>
        <end position="338"/>
    </location>
</feature>
<dbReference type="GeneID" id="111245896"/>
<dbReference type="InterPro" id="IPR038050">
    <property type="entry name" value="Neuro_actylchol_rec"/>
</dbReference>
<proteinExistence type="inferred from homology"/>
<feature type="transmembrane region" description="Helical" evidence="11">
    <location>
        <begin position="410"/>
        <end position="428"/>
    </location>
</feature>
<dbReference type="PRINTS" id="PR00252">
    <property type="entry name" value="NRIONCHANNEL"/>
</dbReference>
<dbReference type="PROSITE" id="PS50835">
    <property type="entry name" value="IG_LIKE"/>
    <property type="match status" value="1"/>
</dbReference>
<dbReference type="GO" id="GO:0005230">
    <property type="term" value="F:extracellular ligand-gated monoatomic ion channel activity"/>
    <property type="evidence" value="ECO:0007669"/>
    <property type="project" value="InterPro"/>
</dbReference>
<evidence type="ECO:0000256" key="7">
    <source>
        <dbReference type="ARBA" id="ARBA00022989"/>
    </source>
</evidence>
<keyword evidence="7 11" id="KW-1133">Transmembrane helix</keyword>
<dbReference type="Gene3D" id="1.20.58.390">
    <property type="entry name" value="Neurotransmitter-gated ion-channel transmembrane domain"/>
    <property type="match status" value="1"/>
</dbReference>
<keyword evidence="3 11" id="KW-0813">Transport</keyword>
<keyword evidence="8 11" id="KW-0406">Ion transport</keyword>
<protein>
    <recommendedName>
        <fullName evidence="12">Ig-like domain-containing protein</fullName>
    </recommendedName>
</protein>